<name>A0ABW2MVD9_9FLAO</name>
<evidence type="ECO:0000313" key="2">
    <source>
        <dbReference type="Proteomes" id="UP001596415"/>
    </source>
</evidence>
<dbReference type="RefSeq" id="WP_380217341.1">
    <property type="nucleotide sequence ID" value="NZ_JBHTBN010000003.1"/>
</dbReference>
<proteinExistence type="predicted"/>
<keyword evidence="2" id="KW-1185">Reference proteome</keyword>
<reference evidence="2" key="1">
    <citation type="journal article" date="2019" name="Int. J. Syst. Evol. Microbiol.">
        <title>The Global Catalogue of Microorganisms (GCM) 10K type strain sequencing project: providing services to taxonomists for standard genome sequencing and annotation.</title>
        <authorList>
            <consortium name="The Broad Institute Genomics Platform"/>
            <consortium name="The Broad Institute Genome Sequencing Center for Infectious Disease"/>
            <person name="Wu L."/>
            <person name="Ma J."/>
        </authorList>
    </citation>
    <scope>NUCLEOTIDE SEQUENCE [LARGE SCALE GENOMIC DNA]</scope>
    <source>
        <strain evidence="2">CGMCC 1.16306</strain>
    </source>
</reference>
<accession>A0ABW2MVD9</accession>
<comment type="caution">
    <text evidence="1">The sequence shown here is derived from an EMBL/GenBank/DDBJ whole genome shotgun (WGS) entry which is preliminary data.</text>
</comment>
<gene>
    <name evidence="1" type="ORF">ACFQO1_07335</name>
</gene>
<evidence type="ECO:0000313" key="1">
    <source>
        <dbReference type="EMBL" id="MFC7357495.1"/>
    </source>
</evidence>
<organism evidence="1 2">
    <name type="scientific">Jejudonia soesokkakensis</name>
    <dbReference type="NCBI Taxonomy" id="1323432"/>
    <lineage>
        <taxon>Bacteria</taxon>
        <taxon>Pseudomonadati</taxon>
        <taxon>Bacteroidota</taxon>
        <taxon>Flavobacteriia</taxon>
        <taxon>Flavobacteriales</taxon>
        <taxon>Flavobacteriaceae</taxon>
        <taxon>Jejudonia</taxon>
    </lineage>
</organism>
<dbReference type="Proteomes" id="UP001596415">
    <property type="component" value="Unassembled WGS sequence"/>
</dbReference>
<protein>
    <submittedName>
        <fullName evidence="1">DUF2007 domain-containing protein</fullName>
    </submittedName>
</protein>
<dbReference type="EMBL" id="JBHTBN010000003">
    <property type="protein sequence ID" value="MFC7357495.1"/>
    <property type="molecule type" value="Genomic_DNA"/>
</dbReference>
<sequence>MKSNEETTRIYTGPAMIAKGLISRLNDIGISPIERNDNESGITAGFAQGVPGQVMLFIRQDELLKAQETIDTYLAEVGE</sequence>